<sequence length="260" mass="29188">MTVEQVAEKMLCSPAKISRMETGQRGVSLRDVRELCRIYGIENQNVAAQLMNLAREARQPGFKQEWGELSDALATFVDLESSAVAVSEFQITYVPSLLQTEEYARALIRGMLPRIAPDVLEHRVEVRMKRKARLREPDAPRYWALLDEAALLRRVGGAATMHAQMQAVLEAAQLPNVTVQVIPLDLGAYMCADNPFVYFEIGDATMPAVVFIELLGRAEYLEKQEDLEGYREAVDRLRAAALNPQASLDVVAEASERYRF</sequence>
<reference evidence="3" key="1">
    <citation type="submission" date="2017-01" db="EMBL/GenBank/DDBJ databases">
        <authorList>
            <person name="Varghese N."/>
            <person name="Submissions S."/>
        </authorList>
    </citation>
    <scope>NUCLEOTIDE SEQUENCE [LARGE SCALE GENOMIC DNA]</scope>
    <source>
        <strain evidence="3">ATCC 12950</strain>
    </source>
</reference>
<dbReference type="InterPro" id="IPR001387">
    <property type="entry name" value="Cro/C1-type_HTH"/>
</dbReference>
<dbReference type="GO" id="GO:0003677">
    <property type="term" value="F:DNA binding"/>
    <property type="evidence" value="ECO:0007669"/>
    <property type="project" value="InterPro"/>
</dbReference>
<proteinExistence type="predicted"/>
<dbReference type="EMBL" id="FTNI01000035">
    <property type="protein sequence ID" value="SIS18285.1"/>
    <property type="molecule type" value="Genomic_DNA"/>
</dbReference>
<evidence type="ECO:0000259" key="1">
    <source>
        <dbReference type="PROSITE" id="PS50943"/>
    </source>
</evidence>
<dbReference type="CDD" id="cd00093">
    <property type="entry name" value="HTH_XRE"/>
    <property type="match status" value="1"/>
</dbReference>
<name>A0A1N7H0D5_9ACTN</name>
<dbReference type="InterPro" id="IPR010982">
    <property type="entry name" value="Lambda_DNA-bd_dom_sf"/>
</dbReference>
<keyword evidence="3" id="KW-1185">Reference proteome</keyword>
<dbReference type="AlphaFoldDB" id="A0A1N7H0D5"/>
<organism evidence="2 3">
    <name type="scientific">Microbispora rosea</name>
    <dbReference type="NCBI Taxonomy" id="58117"/>
    <lineage>
        <taxon>Bacteria</taxon>
        <taxon>Bacillati</taxon>
        <taxon>Actinomycetota</taxon>
        <taxon>Actinomycetes</taxon>
        <taxon>Streptosporangiales</taxon>
        <taxon>Streptosporangiaceae</taxon>
        <taxon>Microbispora</taxon>
    </lineage>
</organism>
<dbReference type="Gene3D" id="1.10.260.40">
    <property type="entry name" value="lambda repressor-like DNA-binding domains"/>
    <property type="match status" value="1"/>
</dbReference>
<dbReference type="STRING" id="58117.SAMN05421833_1354"/>
<dbReference type="PROSITE" id="PS50943">
    <property type="entry name" value="HTH_CROC1"/>
    <property type="match status" value="1"/>
</dbReference>
<accession>A0A1N7H0D5</accession>
<feature type="domain" description="HTH cro/C1-type" evidence="1">
    <location>
        <begin position="1"/>
        <end position="46"/>
    </location>
</feature>
<dbReference type="InterPro" id="IPR043917">
    <property type="entry name" value="DUF5753"/>
</dbReference>
<dbReference type="Pfam" id="PF13560">
    <property type="entry name" value="HTH_31"/>
    <property type="match status" value="1"/>
</dbReference>
<evidence type="ECO:0000313" key="3">
    <source>
        <dbReference type="Proteomes" id="UP000186096"/>
    </source>
</evidence>
<protein>
    <submittedName>
        <fullName evidence="2">Helix-turn-helix domain-containing protein</fullName>
    </submittedName>
</protein>
<dbReference type="Proteomes" id="UP000186096">
    <property type="component" value="Unassembled WGS sequence"/>
</dbReference>
<evidence type="ECO:0000313" key="2">
    <source>
        <dbReference type="EMBL" id="SIS18285.1"/>
    </source>
</evidence>
<dbReference type="SUPFAM" id="SSF47413">
    <property type="entry name" value="lambda repressor-like DNA-binding domains"/>
    <property type="match status" value="1"/>
</dbReference>
<gene>
    <name evidence="2" type="ORF">SAMN05421833_1354</name>
</gene>
<dbReference type="Pfam" id="PF19054">
    <property type="entry name" value="DUF5753"/>
    <property type="match status" value="1"/>
</dbReference>